<sequence>MKPQRLEALASHPLVARIGATPLVEIELAREAGRGVRLFAKLESVNPGGSIKDRPVARMLMQAVADGRLTEGRRLLDSSSGNAGISYAMLGAALGIPVTIVVPGNASEERLARIAAHGAELIVTDPLEGYDFALQEAKRLAETYPDRYWYCDQYSNPANWRAHYEATGGEILAQLAQRGLGPPDAFVAGVGTGGTITGVGRRLKEARRDVHVAAVIPETFPGIEGLKPLGHPGDIVPSILDEAVIDERMSVTLDDAVAVCRQLACEGLFVGPSSGAYVYGALQLATTGRFRTLVTILNDTGERYVSTGMWKRPTCSTQ</sequence>
<dbReference type="Proteomes" id="UP000321201">
    <property type="component" value="Unassembled WGS sequence"/>
</dbReference>
<evidence type="ECO:0000313" key="4">
    <source>
        <dbReference type="EMBL" id="TXF12395.1"/>
    </source>
</evidence>
<dbReference type="CDD" id="cd01561">
    <property type="entry name" value="CBS_like"/>
    <property type="match status" value="1"/>
</dbReference>
<gene>
    <name evidence="4" type="ORF">FR698_05920</name>
</gene>
<dbReference type="PANTHER" id="PTHR10314">
    <property type="entry name" value="CYSTATHIONINE BETA-SYNTHASE"/>
    <property type="match status" value="1"/>
</dbReference>
<dbReference type="Pfam" id="PF00291">
    <property type="entry name" value="PALP"/>
    <property type="match status" value="1"/>
</dbReference>
<dbReference type="GO" id="GO:1901605">
    <property type="term" value="P:alpha-amino acid metabolic process"/>
    <property type="evidence" value="ECO:0007669"/>
    <property type="project" value="UniProtKB-ARBA"/>
</dbReference>
<evidence type="ECO:0000256" key="2">
    <source>
        <dbReference type="ARBA" id="ARBA00022898"/>
    </source>
</evidence>
<dbReference type="SUPFAM" id="SSF53686">
    <property type="entry name" value="Tryptophan synthase beta subunit-like PLP-dependent enzymes"/>
    <property type="match status" value="1"/>
</dbReference>
<proteinExistence type="predicted"/>
<feature type="domain" description="Tryptophan synthase beta chain-like PALP" evidence="3">
    <location>
        <begin position="18"/>
        <end position="291"/>
    </location>
</feature>
<dbReference type="InterPro" id="IPR036052">
    <property type="entry name" value="TrpB-like_PALP_sf"/>
</dbReference>
<keyword evidence="5" id="KW-1185">Reference proteome</keyword>
<name>A0A5C7EJ09_9PROT</name>
<dbReference type="InterPro" id="IPR050214">
    <property type="entry name" value="Cys_Synth/Cystath_Beta-Synth"/>
</dbReference>
<accession>A0A5C7EJ09</accession>
<protein>
    <submittedName>
        <fullName evidence="4">Cysteine synthase family protein</fullName>
    </submittedName>
</protein>
<dbReference type="EMBL" id="VPFL01000006">
    <property type="protein sequence ID" value="TXF12395.1"/>
    <property type="molecule type" value="Genomic_DNA"/>
</dbReference>
<reference evidence="4 5" key="1">
    <citation type="submission" date="2019-08" db="EMBL/GenBank/DDBJ databases">
        <title>Pelomicrobium methylotrophicum gen. nov., sp. nov. a moderately thermophilic, facultatively anaerobic, lithoautotrophic and methylotrophic bacterium isolated from a terrestrial mud volcano.</title>
        <authorList>
            <person name="Slobodkina G.B."/>
            <person name="Merkel A.Y."/>
            <person name="Slobodkin A.I."/>
        </authorList>
    </citation>
    <scope>NUCLEOTIDE SEQUENCE [LARGE SCALE GENOMIC DNA]</scope>
    <source>
        <strain evidence="4 5">SM250</strain>
    </source>
</reference>
<dbReference type="InterPro" id="IPR001926">
    <property type="entry name" value="TrpB-like_PALP"/>
</dbReference>
<evidence type="ECO:0000256" key="1">
    <source>
        <dbReference type="ARBA" id="ARBA00001933"/>
    </source>
</evidence>
<dbReference type="AlphaFoldDB" id="A0A5C7EJ09"/>
<comment type="caution">
    <text evidence="4">The sequence shown here is derived from an EMBL/GenBank/DDBJ whole genome shotgun (WGS) entry which is preliminary data.</text>
</comment>
<dbReference type="RefSeq" id="WP_147799263.1">
    <property type="nucleotide sequence ID" value="NZ_VPFL01000006.1"/>
</dbReference>
<dbReference type="OrthoDB" id="9805733at2"/>
<evidence type="ECO:0000313" key="5">
    <source>
        <dbReference type="Proteomes" id="UP000321201"/>
    </source>
</evidence>
<organism evidence="4 5">
    <name type="scientific">Pelomicrobium methylotrophicum</name>
    <dbReference type="NCBI Taxonomy" id="2602750"/>
    <lineage>
        <taxon>Bacteria</taxon>
        <taxon>Pseudomonadati</taxon>
        <taxon>Pseudomonadota</taxon>
        <taxon>Hydrogenophilia</taxon>
        <taxon>Hydrogenophilia incertae sedis</taxon>
        <taxon>Pelomicrobium</taxon>
    </lineage>
</organism>
<comment type="cofactor">
    <cofactor evidence="1">
        <name>pyridoxal 5'-phosphate</name>
        <dbReference type="ChEBI" id="CHEBI:597326"/>
    </cofactor>
</comment>
<keyword evidence="2" id="KW-0663">Pyridoxal phosphate</keyword>
<dbReference type="Gene3D" id="3.40.50.1100">
    <property type="match status" value="2"/>
</dbReference>
<evidence type="ECO:0000259" key="3">
    <source>
        <dbReference type="Pfam" id="PF00291"/>
    </source>
</evidence>
<dbReference type="InParanoid" id="A0A5C7EJ09"/>